<evidence type="ECO:0000313" key="1">
    <source>
        <dbReference type="EMBL" id="MQN01153.1"/>
    </source>
</evidence>
<proteinExistence type="predicted"/>
<dbReference type="InterPro" id="IPR014998">
    <property type="entry name" value="DUF1848"/>
</dbReference>
<organism evidence="1 2">
    <name type="scientific">Candidatus Weimeria bifida</name>
    <dbReference type="NCBI Taxonomy" id="2599074"/>
    <lineage>
        <taxon>Bacteria</taxon>
        <taxon>Bacillati</taxon>
        <taxon>Bacillota</taxon>
        <taxon>Clostridia</taxon>
        <taxon>Lachnospirales</taxon>
        <taxon>Lachnospiraceae</taxon>
        <taxon>Candidatus Weimeria</taxon>
    </lineage>
</organism>
<dbReference type="EMBL" id="VOGC01000003">
    <property type="protein sequence ID" value="MQN01153.1"/>
    <property type="molecule type" value="Genomic_DNA"/>
</dbReference>
<dbReference type="Pfam" id="PF08902">
    <property type="entry name" value="DUF1848"/>
    <property type="match status" value="1"/>
</dbReference>
<dbReference type="Proteomes" id="UP000460257">
    <property type="component" value="Unassembled WGS sequence"/>
</dbReference>
<gene>
    <name evidence="1" type="ORF">FRC54_04270</name>
</gene>
<name>A0A6N7IXV3_9FIRM</name>
<evidence type="ECO:0000313" key="2">
    <source>
        <dbReference type="Proteomes" id="UP000460257"/>
    </source>
</evidence>
<protein>
    <submittedName>
        <fullName evidence="1">DUF1848 domain-containing protein</fullName>
    </submittedName>
</protein>
<comment type="caution">
    <text evidence="1">The sequence shown here is derived from an EMBL/GenBank/DDBJ whole genome shotgun (WGS) entry which is preliminary data.</text>
</comment>
<reference evidence="1" key="1">
    <citation type="journal article" date="2020" name="Appl. Environ. Microbiol.">
        <title>Medium-Chain Fatty Acid Synthesis by 'Candidatus Weimeria bifida' gen. nov., sp. nov., and 'Candidatus Pseudoramibacter fermentans' sp. nov.</title>
        <authorList>
            <person name="Scarborough M.J."/>
            <person name="Myers K.S."/>
            <person name="Donohue T.J."/>
            <person name="Noguera D.R."/>
        </authorList>
    </citation>
    <scope>NUCLEOTIDE SEQUENCE</scope>
    <source>
        <strain evidence="1">LCO1.1</strain>
    </source>
</reference>
<sequence length="41" mass="4862">MLIDISGRTDIASVYPEWMFNRFVEGYVYSRNTICTNSVRR</sequence>
<accession>A0A6N7IXV3</accession>
<keyword evidence="2" id="KW-1185">Reference proteome</keyword>
<dbReference type="AlphaFoldDB" id="A0A6N7IXV3"/>